<proteinExistence type="predicted"/>
<evidence type="ECO:0000313" key="1">
    <source>
        <dbReference type="EMBL" id="KOF17692.1"/>
    </source>
</evidence>
<dbReference type="EMBL" id="LGAP01000010">
    <property type="protein sequence ID" value="KOF17692.1"/>
    <property type="molecule type" value="Genomic_DNA"/>
</dbReference>
<sequence>MIVLTKLRELNISAADAGIRPLHLSAASGLVCLNSIMYVVADDELHLGVFSVADRKPGHLIRLFDGVLPETKAARKRQKPDLEALACLPAFRDFPHGALLAFGSGSRPNRRRGVLLRLDPHGAICGSPRSLDLSPILVPLNEEFSEVNIEGAVVVADELRLFQRGNKGQAGNAIIRYQLSTVLDALQSERIDAIKPSAVGRLDLGSIQGVPFSFTDAAALPNGNMVFSAVAEDTEDAIRDGPCVGAAIGIADNNGNLRSLHRLDRPYKIEGIHARLDENRLDLLLVTDADNAEIPAVLFSTTMKI</sequence>
<dbReference type="Pfam" id="PF22000">
    <property type="entry name" value="DUF6929"/>
    <property type="match status" value="1"/>
</dbReference>
<evidence type="ECO:0000313" key="2">
    <source>
        <dbReference type="Proteomes" id="UP000037425"/>
    </source>
</evidence>
<dbReference type="AlphaFoldDB" id="A0A0L8BSM5"/>
<dbReference type="Proteomes" id="UP000037425">
    <property type="component" value="Unassembled WGS sequence"/>
</dbReference>
<reference evidence="2" key="1">
    <citation type="submission" date="2015-07" db="EMBL/GenBank/DDBJ databases">
        <title>Whole genome sequence of an Ensifer adhaerens strain isolated from a cave pool in the Wind Cave National Park.</title>
        <authorList>
            <person name="Eng W.W.H."/>
            <person name="Gan H.M."/>
            <person name="Barton H.A."/>
            <person name="Savka M.A."/>
        </authorList>
    </citation>
    <scope>NUCLEOTIDE SEQUENCE [LARGE SCALE GENOMIC DNA]</scope>
    <source>
        <strain evidence="2">SD006</strain>
    </source>
</reference>
<comment type="caution">
    <text evidence="1">The sequence shown here is derived from an EMBL/GenBank/DDBJ whole genome shotgun (WGS) entry which is preliminary data.</text>
</comment>
<organism evidence="1 2">
    <name type="scientific">Ensifer adhaerens</name>
    <name type="common">Sinorhizobium morelense</name>
    <dbReference type="NCBI Taxonomy" id="106592"/>
    <lineage>
        <taxon>Bacteria</taxon>
        <taxon>Pseudomonadati</taxon>
        <taxon>Pseudomonadota</taxon>
        <taxon>Alphaproteobacteria</taxon>
        <taxon>Hyphomicrobiales</taxon>
        <taxon>Rhizobiaceae</taxon>
        <taxon>Sinorhizobium/Ensifer group</taxon>
        <taxon>Ensifer</taxon>
    </lineage>
</organism>
<dbReference type="InterPro" id="IPR053851">
    <property type="entry name" value="DUF6929"/>
</dbReference>
<gene>
    <name evidence="1" type="ORF">AC244_16845</name>
</gene>
<accession>A0A0L8BSM5</accession>
<name>A0A0L8BSM5_ENSAD</name>
<dbReference type="OrthoDB" id="8357313at2"/>
<dbReference type="RefSeq" id="WP_053249969.1">
    <property type="nucleotide sequence ID" value="NZ_LGAP01000010.1"/>
</dbReference>
<protein>
    <submittedName>
        <fullName evidence="1">Uncharacterized protein</fullName>
    </submittedName>
</protein>